<feature type="signal peptide" evidence="2">
    <location>
        <begin position="1"/>
        <end position="24"/>
    </location>
</feature>
<dbReference type="Gene3D" id="3.40.30.10">
    <property type="entry name" value="Glutaredoxin"/>
    <property type="match status" value="1"/>
</dbReference>
<evidence type="ECO:0000313" key="6">
    <source>
        <dbReference type="Proteomes" id="UP000288178"/>
    </source>
</evidence>
<accession>A0A437JNX3</accession>
<feature type="domain" description="Glutaredoxin" evidence="3">
    <location>
        <begin position="80"/>
        <end position="136"/>
    </location>
</feature>
<comment type="caution">
    <text evidence="5">The sequence shown here is derived from an EMBL/GenBank/DDBJ whole genome shotgun (WGS) entry which is preliminary data.</text>
</comment>
<dbReference type="RefSeq" id="WP_128200963.1">
    <property type="nucleotide sequence ID" value="NZ_SACT01000010.1"/>
</dbReference>
<sequence length="212" mass="21956">MRTLHALSVLSAALLLAGAGPAAAQYKVVGPDGRVTYTDRPPADGSVRVTEIGRRAPVAEPAAGSALPADLQRTAARFPVTLFTAENCPPCDSGRDLLKQRGVPYTERQIVSNDDVAALERTIGGRTVPSLTVGGQALRGFSAGDWTSYLDAAGYPRESRLPRTWAPPAPTPLVARAPLPAPAPNAPPVPPPAPATPVDAETGPEGTTGIRF</sequence>
<dbReference type="CDD" id="cd02976">
    <property type="entry name" value="NrdH"/>
    <property type="match status" value="1"/>
</dbReference>
<evidence type="ECO:0000259" key="3">
    <source>
        <dbReference type="Pfam" id="PF00462"/>
    </source>
</evidence>
<evidence type="ECO:0000256" key="2">
    <source>
        <dbReference type="SAM" id="SignalP"/>
    </source>
</evidence>
<protein>
    <submittedName>
        <fullName evidence="5">Glutaredoxin family protein</fullName>
    </submittedName>
</protein>
<dbReference type="InterPro" id="IPR025392">
    <property type="entry name" value="DUF4124"/>
</dbReference>
<dbReference type="InterPro" id="IPR036249">
    <property type="entry name" value="Thioredoxin-like_sf"/>
</dbReference>
<keyword evidence="2" id="KW-0732">Signal</keyword>
<dbReference type="SUPFAM" id="SSF52833">
    <property type="entry name" value="Thioredoxin-like"/>
    <property type="match status" value="1"/>
</dbReference>
<dbReference type="AlphaFoldDB" id="A0A437JNX3"/>
<feature type="chain" id="PRO_5019190316" evidence="2">
    <location>
        <begin position="25"/>
        <end position="212"/>
    </location>
</feature>
<organism evidence="5 6">
    <name type="scientific">Rubrivivax albus</name>
    <dbReference type="NCBI Taxonomy" id="2499835"/>
    <lineage>
        <taxon>Bacteria</taxon>
        <taxon>Pseudomonadati</taxon>
        <taxon>Pseudomonadota</taxon>
        <taxon>Betaproteobacteria</taxon>
        <taxon>Burkholderiales</taxon>
        <taxon>Sphaerotilaceae</taxon>
        <taxon>Rubrivivax</taxon>
    </lineage>
</organism>
<keyword evidence="6" id="KW-1185">Reference proteome</keyword>
<feature type="region of interest" description="Disordered" evidence="1">
    <location>
        <begin position="159"/>
        <end position="212"/>
    </location>
</feature>
<evidence type="ECO:0000313" key="5">
    <source>
        <dbReference type="EMBL" id="RVT48488.1"/>
    </source>
</evidence>
<gene>
    <name evidence="5" type="ORF">ENE75_22645</name>
</gene>
<dbReference type="Pfam" id="PF13511">
    <property type="entry name" value="DUF4124"/>
    <property type="match status" value="1"/>
</dbReference>
<dbReference type="Proteomes" id="UP000288178">
    <property type="component" value="Unassembled WGS sequence"/>
</dbReference>
<dbReference type="PROSITE" id="PS51354">
    <property type="entry name" value="GLUTAREDOXIN_2"/>
    <property type="match status" value="1"/>
</dbReference>
<dbReference type="EMBL" id="SACT01000010">
    <property type="protein sequence ID" value="RVT48488.1"/>
    <property type="molecule type" value="Genomic_DNA"/>
</dbReference>
<dbReference type="Pfam" id="PF00462">
    <property type="entry name" value="Glutaredoxin"/>
    <property type="match status" value="1"/>
</dbReference>
<name>A0A437JNX3_9BURK</name>
<dbReference type="InterPro" id="IPR002109">
    <property type="entry name" value="Glutaredoxin"/>
</dbReference>
<proteinExistence type="predicted"/>
<dbReference type="OrthoDB" id="8794394at2"/>
<feature type="domain" description="DUF4124" evidence="4">
    <location>
        <begin position="12"/>
        <end position="63"/>
    </location>
</feature>
<feature type="compositionally biased region" description="Pro residues" evidence="1">
    <location>
        <begin position="179"/>
        <end position="195"/>
    </location>
</feature>
<evidence type="ECO:0000256" key="1">
    <source>
        <dbReference type="SAM" id="MobiDB-lite"/>
    </source>
</evidence>
<reference evidence="5 6" key="1">
    <citation type="submission" date="2019-01" db="EMBL/GenBank/DDBJ databases">
        <authorList>
            <person name="Chen W.-M."/>
        </authorList>
    </citation>
    <scope>NUCLEOTIDE SEQUENCE [LARGE SCALE GENOMIC DNA]</scope>
    <source>
        <strain evidence="5 6">ICH-3</strain>
    </source>
</reference>
<evidence type="ECO:0000259" key="4">
    <source>
        <dbReference type="Pfam" id="PF13511"/>
    </source>
</evidence>